<proteinExistence type="predicted"/>
<sequence>MIPFELLETRNEVAWLIKADPTLRGQAKAALGMRESGRVSYKLSNKRHRRCSEPQRLSRCYKIHITDSVTGLLKTFSVYNEAFEQNSSTSRHNKIKTTRYRSSFSLSSNRRQKAVDGIEIDHRAVRVGAQAAQFHELEQFLKYLSSVKINHSKDIHDKRCQVYVNGTIYGSLNN</sequence>
<gene>
    <name evidence="1" type="ORF">EVAR_2932_1</name>
</gene>
<dbReference type="AlphaFoldDB" id="A0A4C1T0X9"/>
<dbReference type="EMBL" id="BGZK01000029">
    <property type="protein sequence ID" value="GBP08142.1"/>
    <property type="molecule type" value="Genomic_DNA"/>
</dbReference>
<evidence type="ECO:0000313" key="1">
    <source>
        <dbReference type="EMBL" id="GBP08142.1"/>
    </source>
</evidence>
<keyword evidence="2" id="KW-1185">Reference proteome</keyword>
<evidence type="ECO:0000313" key="2">
    <source>
        <dbReference type="Proteomes" id="UP000299102"/>
    </source>
</evidence>
<protein>
    <submittedName>
        <fullName evidence="1">Uncharacterized protein</fullName>
    </submittedName>
</protein>
<dbReference type="OrthoDB" id="8026949at2759"/>
<reference evidence="1 2" key="1">
    <citation type="journal article" date="2019" name="Commun. Biol.">
        <title>The bagworm genome reveals a unique fibroin gene that provides high tensile strength.</title>
        <authorList>
            <person name="Kono N."/>
            <person name="Nakamura H."/>
            <person name="Ohtoshi R."/>
            <person name="Tomita M."/>
            <person name="Numata K."/>
            <person name="Arakawa K."/>
        </authorList>
    </citation>
    <scope>NUCLEOTIDE SEQUENCE [LARGE SCALE GENOMIC DNA]</scope>
</reference>
<accession>A0A4C1T0X9</accession>
<organism evidence="1 2">
    <name type="scientific">Eumeta variegata</name>
    <name type="common">Bagworm moth</name>
    <name type="synonym">Eumeta japonica</name>
    <dbReference type="NCBI Taxonomy" id="151549"/>
    <lineage>
        <taxon>Eukaryota</taxon>
        <taxon>Metazoa</taxon>
        <taxon>Ecdysozoa</taxon>
        <taxon>Arthropoda</taxon>
        <taxon>Hexapoda</taxon>
        <taxon>Insecta</taxon>
        <taxon>Pterygota</taxon>
        <taxon>Neoptera</taxon>
        <taxon>Endopterygota</taxon>
        <taxon>Lepidoptera</taxon>
        <taxon>Glossata</taxon>
        <taxon>Ditrysia</taxon>
        <taxon>Tineoidea</taxon>
        <taxon>Psychidae</taxon>
        <taxon>Oiketicinae</taxon>
        <taxon>Eumeta</taxon>
    </lineage>
</organism>
<comment type="caution">
    <text evidence="1">The sequence shown here is derived from an EMBL/GenBank/DDBJ whole genome shotgun (WGS) entry which is preliminary data.</text>
</comment>
<dbReference type="Proteomes" id="UP000299102">
    <property type="component" value="Unassembled WGS sequence"/>
</dbReference>
<name>A0A4C1T0X9_EUMVA</name>